<reference evidence="2 3" key="1">
    <citation type="journal article" date="2019" name="Int. J. Syst. Evol. Microbiol.">
        <title>The Global Catalogue of Microorganisms (GCM) 10K type strain sequencing project: providing services to taxonomists for standard genome sequencing and annotation.</title>
        <authorList>
            <consortium name="The Broad Institute Genomics Platform"/>
            <consortium name="The Broad Institute Genome Sequencing Center for Infectious Disease"/>
            <person name="Wu L."/>
            <person name="Ma J."/>
        </authorList>
    </citation>
    <scope>NUCLEOTIDE SEQUENCE [LARGE SCALE GENOMIC DNA]</scope>
    <source>
        <strain evidence="2 3">JCM 16021</strain>
    </source>
</reference>
<dbReference type="Proteomes" id="UP001500575">
    <property type="component" value="Unassembled WGS sequence"/>
</dbReference>
<evidence type="ECO:0000313" key="2">
    <source>
        <dbReference type="EMBL" id="GAA2121792.1"/>
    </source>
</evidence>
<feature type="transmembrane region" description="Helical" evidence="1">
    <location>
        <begin position="87"/>
        <end position="107"/>
    </location>
</feature>
<evidence type="ECO:0000313" key="3">
    <source>
        <dbReference type="Proteomes" id="UP001500575"/>
    </source>
</evidence>
<keyword evidence="1" id="KW-0812">Transmembrane</keyword>
<comment type="caution">
    <text evidence="2">The sequence shown here is derived from an EMBL/GenBank/DDBJ whole genome shotgun (WGS) entry which is preliminary data.</text>
</comment>
<feature type="transmembrane region" description="Helical" evidence="1">
    <location>
        <begin position="38"/>
        <end position="54"/>
    </location>
</feature>
<dbReference type="EMBL" id="BAAAQQ010000007">
    <property type="protein sequence ID" value="GAA2121792.1"/>
    <property type="molecule type" value="Genomic_DNA"/>
</dbReference>
<evidence type="ECO:0000256" key="1">
    <source>
        <dbReference type="SAM" id="Phobius"/>
    </source>
</evidence>
<gene>
    <name evidence="2" type="ORF">GCM10009843_16350</name>
</gene>
<keyword evidence="1" id="KW-1133">Transmembrane helix</keyword>
<keyword evidence="1" id="KW-0472">Membrane</keyword>
<keyword evidence="3" id="KW-1185">Reference proteome</keyword>
<proteinExistence type="predicted"/>
<organism evidence="2 3">
    <name type="scientific">Nocardioides bigeumensis</name>
    <dbReference type="NCBI Taxonomy" id="433657"/>
    <lineage>
        <taxon>Bacteria</taxon>
        <taxon>Bacillati</taxon>
        <taxon>Actinomycetota</taxon>
        <taxon>Actinomycetes</taxon>
        <taxon>Propionibacteriales</taxon>
        <taxon>Nocardioidaceae</taxon>
        <taxon>Nocardioides</taxon>
    </lineage>
</organism>
<feature type="transmembrane region" description="Helical" evidence="1">
    <location>
        <begin position="61"/>
        <end position="81"/>
    </location>
</feature>
<protein>
    <submittedName>
        <fullName evidence="2">Uncharacterized protein</fullName>
    </submittedName>
</protein>
<sequence length="126" mass="13119">MRLKVKDLVATTLVAAVAVPYVGYLVRGEMPFIEDARGMSAVGLALGGLAYWVIARGDRLAGFGLVATYAAVVSLLAGFVALLFAEFAAAEALLAIFMVTIVVVLAMKLSEHAGAVHWHGTTGAAR</sequence>
<accession>A0ABN2Y726</accession>
<name>A0ABN2Y726_9ACTN</name>
<dbReference type="RefSeq" id="WP_344303190.1">
    <property type="nucleotide sequence ID" value="NZ_BAAAQQ010000007.1"/>
</dbReference>